<dbReference type="EMBL" id="JACCFO010000001">
    <property type="protein sequence ID" value="NYI97143.1"/>
    <property type="molecule type" value="Genomic_DNA"/>
</dbReference>
<accession>A0A853BPN6</accession>
<dbReference type="Pfam" id="PF07993">
    <property type="entry name" value="NAD_binding_4"/>
    <property type="match status" value="1"/>
</dbReference>
<reference evidence="2 3" key="1">
    <citation type="submission" date="2020-07" db="EMBL/GenBank/DDBJ databases">
        <title>Sequencing the genomes of 1000 actinobacteria strains.</title>
        <authorList>
            <person name="Klenk H.-P."/>
        </authorList>
    </citation>
    <scope>NUCLEOTIDE SEQUENCE [LARGE SCALE GENOMIC DNA]</scope>
    <source>
        <strain evidence="2 3">DSM 45927</strain>
    </source>
</reference>
<evidence type="ECO:0000313" key="2">
    <source>
        <dbReference type="EMBL" id="NYI97143.1"/>
    </source>
</evidence>
<dbReference type="PANTHER" id="PTHR43245">
    <property type="entry name" value="BIFUNCTIONAL POLYMYXIN RESISTANCE PROTEIN ARNA"/>
    <property type="match status" value="1"/>
</dbReference>
<sequence length="353" mass="37884">MTSAVTGATGFVGLWLLAELLDREDRVIVLARSGPAPVLERVAAFLRARGAPPGDLHALPLRVRVVHADITRRDLGLDPGDRATLVRETTVLWHNAAHTGLSAVSAEVRRTNLAGTRNVLALADHCPGLRAFRHSSTFAVAGRRAHGVIGDDDLDDSHGFCSEYERSKYDAEVRVRRWAAAHPQCDVLVFRLALLTSDLPPYPGAPAQPLVVARDTAAWLVERYPQVRAGIAVPGDGDAPVNVLPVEHAARAMADASSKAVGIPMRTLNVVAPDHVPARLLVEAVAERVGVPCVLDPRLPDLRAPGVLGDLVPGILPMGRMTRTFADTALTELGLACPREPAVDRDYLRACLR</sequence>
<dbReference type="RefSeq" id="WP_179768464.1">
    <property type="nucleotide sequence ID" value="NZ_JACCFO010000001.1"/>
</dbReference>
<evidence type="ECO:0000313" key="3">
    <source>
        <dbReference type="Proteomes" id="UP000575985"/>
    </source>
</evidence>
<protein>
    <submittedName>
        <fullName evidence="2">Nucleoside-diphosphate-sugar epimerase</fullName>
    </submittedName>
</protein>
<evidence type="ECO:0000259" key="1">
    <source>
        <dbReference type="Pfam" id="PF07993"/>
    </source>
</evidence>
<dbReference type="AlphaFoldDB" id="A0A853BPN6"/>
<feature type="domain" description="Thioester reductase (TE)" evidence="1">
    <location>
        <begin position="5"/>
        <end position="253"/>
    </location>
</feature>
<dbReference type="Proteomes" id="UP000575985">
    <property type="component" value="Unassembled WGS sequence"/>
</dbReference>
<organism evidence="2 3">
    <name type="scientific">Streptomonospora nanhaiensis</name>
    <dbReference type="NCBI Taxonomy" id="1323731"/>
    <lineage>
        <taxon>Bacteria</taxon>
        <taxon>Bacillati</taxon>
        <taxon>Actinomycetota</taxon>
        <taxon>Actinomycetes</taxon>
        <taxon>Streptosporangiales</taxon>
        <taxon>Nocardiopsidaceae</taxon>
        <taxon>Streptomonospora</taxon>
    </lineage>
</organism>
<dbReference type="InterPro" id="IPR013120">
    <property type="entry name" value="FAR_NAD-bd"/>
</dbReference>
<dbReference type="Gene3D" id="3.40.50.720">
    <property type="entry name" value="NAD(P)-binding Rossmann-like Domain"/>
    <property type="match status" value="1"/>
</dbReference>
<proteinExistence type="predicted"/>
<name>A0A853BPN6_9ACTN</name>
<keyword evidence="3" id="KW-1185">Reference proteome</keyword>
<dbReference type="PANTHER" id="PTHR43245:SF51">
    <property type="entry name" value="SHORT CHAIN DEHYDROGENASE_REDUCTASE FAMILY 42E, MEMBER 2"/>
    <property type="match status" value="1"/>
</dbReference>
<comment type="caution">
    <text evidence="2">The sequence shown here is derived from an EMBL/GenBank/DDBJ whole genome shotgun (WGS) entry which is preliminary data.</text>
</comment>
<dbReference type="SUPFAM" id="SSF51735">
    <property type="entry name" value="NAD(P)-binding Rossmann-fold domains"/>
    <property type="match status" value="1"/>
</dbReference>
<gene>
    <name evidence="2" type="ORF">HNR12_003420</name>
</gene>
<dbReference type="InterPro" id="IPR050177">
    <property type="entry name" value="Lipid_A_modif_metabolic_enz"/>
</dbReference>
<dbReference type="InterPro" id="IPR036291">
    <property type="entry name" value="NAD(P)-bd_dom_sf"/>
</dbReference>